<feature type="transmembrane region" description="Helical" evidence="9">
    <location>
        <begin position="161"/>
        <end position="182"/>
    </location>
</feature>
<keyword evidence="7" id="KW-0902">Two-component regulatory system</keyword>
<dbReference type="InterPro" id="IPR003660">
    <property type="entry name" value="HAMP_dom"/>
</dbReference>
<evidence type="ECO:0000313" key="12">
    <source>
        <dbReference type="Proteomes" id="UP000239025"/>
    </source>
</evidence>
<dbReference type="InterPro" id="IPR050428">
    <property type="entry name" value="TCS_sensor_his_kinase"/>
</dbReference>
<comment type="catalytic activity">
    <reaction evidence="1">
        <text>ATP + protein L-histidine = ADP + protein N-phospho-L-histidine.</text>
        <dbReference type="EC" id="2.7.13.3"/>
    </reaction>
</comment>
<keyword evidence="9" id="KW-0812">Transmembrane</keyword>
<dbReference type="Proteomes" id="UP000239025">
    <property type="component" value="Plasmid PP1"/>
</dbReference>
<dbReference type="InterPro" id="IPR003661">
    <property type="entry name" value="HisK_dim/P_dom"/>
</dbReference>
<keyword evidence="8 9" id="KW-0472">Membrane</keyword>
<keyword evidence="12" id="KW-1185">Reference proteome</keyword>
<dbReference type="Gene3D" id="1.10.287.130">
    <property type="match status" value="1"/>
</dbReference>
<accession>A0A2K4W2D6</accession>
<evidence type="ECO:0000256" key="1">
    <source>
        <dbReference type="ARBA" id="ARBA00000085"/>
    </source>
</evidence>
<dbReference type="CDD" id="cd00082">
    <property type="entry name" value="HisKA"/>
    <property type="match status" value="1"/>
</dbReference>
<feature type="domain" description="HAMP" evidence="10">
    <location>
        <begin position="183"/>
        <end position="236"/>
    </location>
</feature>
<evidence type="ECO:0000256" key="6">
    <source>
        <dbReference type="ARBA" id="ARBA00022777"/>
    </source>
</evidence>
<evidence type="ECO:0000256" key="3">
    <source>
        <dbReference type="ARBA" id="ARBA00012438"/>
    </source>
</evidence>
<gene>
    <name evidence="11" type="primary">copS</name>
    <name evidence="11" type="ORF">PL963_P100067</name>
</gene>
<evidence type="ECO:0000256" key="8">
    <source>
        <dbReference type="ARBA" id="ARBA00023136"/>
    </source>
</evidence>
<evidence type="ECO:0000256" key="4">
    <source>
        <dbReference type="ARBA" id="ARBA00022553"/>
    </source>
</evidence>
<evidence type="ECO:0000259" key="10">
    <source>
        <dbReference type="PROSITE" id="PS50885"/>
    </source>
</evidence>
<dbReference type="AlphaFoldDB" id="A0A2K4W2D6"/>
<dbReference type="InterPro" id="IPR036097">
    <property type="entry name" value="HisK_dim/P_sf"/>
</dbReference>
<evidence type="ECO:0000256" key="2">
    <source>
        <dbReference type="ARBA" id="ARBA00004141"/>
    </source>
</evidence>
<dbReference type="Gene3D" id="6.10.340.10">
    <property type="match status" value="1"/>
</dbReference>
<dbReference type="GO" id="GO:0000155">
    <property type="term" value="F:phosphorelay sensor kinase activity"/>
    <property type="evidence" value="ECO:0007669"/>
    <property type="project" value="InterPro"/>
</dbReference>
<organism evidence="11 12">
    <name type="scientific">Pseudomonas cerasi</name>
    <dbReference type="NCBI Taxonomy" id="1583341"/>
    <lineage>
        <taxon>Bacteria</taxon>
        <taxon>Pseudomonadati</taxon>
        <taxon>Pseudomonadota</taxon>
        <taxon>Gammaproteobacteria</taxon>
        <taxon>Pseudomonadales</taxon>
        <taxon>Pseudomonadaceae</taxon>
        <taxon>Pseudomonas</taxon>
    </lineage>
</organism>
<dbReference type="Pfam" id="PF21085">
    <property type="entry name" value="CusS"/>
    <property type="match status" value="1"/>
</dbReference>
<evidence type="ECO:0000313" key="11">
    <source>
        <dbReference type="EMBL" id="SOS30050.1"/>
    </source>
</evidence>
<dbReference type="SMART" id="SM00388">
    <property type="entry name" value="HisKA"/>
    <property type="match status" value="1"/>
</dbReference>
<dbReference type="EMBL" id="LT963396">
    <property type="protein sequence ID" value="SOS30050.1"/>
    <property type="molecule type" value="Genomic_DNA"/>
</dbReference>
<dbReference type="SMART" id="SM00304">
    <property type="entry name" value="HAMP"/>
    <property type="match status" value="1"/>
</dbReference>
<comment type="subcellular location">
    <subcellularLocation>
        <location evidence="2">Membrane</location>
        <topology evidence="2">Multi-pass membrane protein</topology>
    </subcellularLocation>
</comment>
<dbReference type="SUPFAM" id="SSF47384">
    <property type="entry name" value="Homodimeric domain of signal transducing histidine kinase"/>
    <property type="match status" value="1"/>
</dbReference>
<reference evidence="12" key="1">
    <citation type="submission" date="2017-11" db="EMBL/GenBank/DDBJ databases">
        <authorList>
            <person name="Blom J."/>
        </authorList>
    </citation>
    <scope>NUCLEOTIDE SEQUENCE [LARGE SCALE GENOMIC DNA]</scope>
    <source>
        <plasmid evidence="12">PP1</plasmid>
    </source>
</reference>
<dbReference type="PANTHER" id="PTHR45436">
    <property type="entry name" value="SENSOR HISTIDINE KINASE YKOH"/>
    <property type="match status" value="1"/>
</dbReference>
<proteinExistence type="predicted"/>
<keyword evidence="4" id="KW-0597">Phosphoprotein</keyword>
<dbReference type="InterPro" id="IPR048590">
    <property type="entry name" value="CusS-like_sensor"/>
</dbReference>
<evidence type="ECO:0000256" key="7">
    <source>
        <dbReference type="ARBA" id="ARBA00023012"/>
    </source>
</evidence>
<name>A0A2K4W2D6_9PSED</name>
<keyword evidence="5 11" id="KW-0808">Transferase</keyword>
<evidence type="ECO:0000256" key="5">
    <source>
        <dbReference type="ARBA" id="ARBA00022679"/>
    </source>
</evidence>
<dbReference type="Pfam" id="PF00512">
    <property type="entry name" value="HisKA"/>
    <property type="match status" value="1"/>
</dbReference>
<dbReference type="Pfam" id="PF00672">
    <property type="entry name" value="HAMP"/>
    <property type="match status" value="1"/>
</dbReference>
<geneLocation type="plasmid" evidence="11 12">
    <name>PP1</name>
</geneLocation>
<keyword evidence="9" id="KW-1133">Transmembrane helix</keyword>
<sequence>MKRASLTLRLSLMFVCAVVAVLVVAGVSVNELTRHHFKELDRQTLMEKLEATTQILDGKSGSLDGADVLSFSYAHYLVHIRSCPPLSWARMVWVLFSAPNAIRPPGIEPDPEHNISEWSEAGRMYRGMTATVRTVHQAQAVTVWLILDVTSHMHFFETLQWWFVLGLVVSTIVSAALGWLVARNGLRPVEQVTRAAAAMSARSLKERIPLEPVPKELLQLVSSFNAMLARLDESFVRLSNFSADIAHELRTPISNLRTHTEVILTKKRAPEAYEENLYSNLEDLNRLFQHHRRHAFFGQVGQRVASARSGESRPKRRG</sequence>
<protein>
    <recommendedName>
        <fullName evidence="3">histidine kinase</fullName>
        <ecNumber evidence="3">2.7.13.3</ecNumber>
    </recommendedName>
</protein>
<dbReference type="GO" id="GO:0005886">
    <property type="term" value="C:plasma membrane"/>
    <property type="evidence" value="ECO:0007669"/>
    <property type="project" value="TreeGrafter"/>
</dbReference>
<dbReference type="PROSITE" id="PS50885">
    <property type="entry name" value="HAMP"/>
    <property type="match status" value="1"/>
</dbReference>
<keyword evidence="11" id="KW-0614">Plasmid</keyword>
<dbReference type="EC" id="2.7.13.3" evidence="3"/>
<keyword evidence="6" id="KW-0418">Kinase</keyword>
<dbReference type="PANTHER" id="PTHR45436:SF15">
    <property type="entry name" value="SENSOR HISTIDINE KINASE CUSS"/>
    <property type="match status" value="1"/>
</dbReference>
<evidence type="ECO:0000256" key="9">
    <source>
        <dbReference type="SAM" id="Phobius"/>
    </source>
</evidence>